<dbReference type="Pfam" id="PF01657">
    <property type="entry name" value="Stress-antifung"/>
    <property type="match status" value="2"/>
</dbReference>
<comment type="caution">
    <text evidence="9">The sequence shown here is derived from an EMBL/GenBank/DDBJ whole genome shotgun (WGS) entry which is preliminary data.</text>
</comment>
<dbReference type="CDD" id="cd23509">
    <property type="entry name" value="Gnk2-like"/>
    <property type="match status" value="2"/>
</dbReference>
<evidence type="ECO:0000256" key="5">
    <source>
        <dbReference type="ARBA" id="ARBA00023180"/>
    </source>
</evidence>
<keyword evidence="4" id="KW-0677">Repeat</keyword>
<dbReference type="AlphaFoldDB" id="A0A6A4LCM8"/>
<reference evidence="9 10" key="1">
    <citation type="journal article" date="2019" name="Genome Biol. Evol.">
        <title>The Rhododendron genome and chromosomal organization provide insight into shared whole-genome duplications across the heath family (Ericaceae).</title>
        <authorList>
            <person name="Soza V.L."/>
            <person name="Lindsley D."/>
            <person name="Waalkes A."/>
            <person name="Ramage E."/>
            <person name="Patwardhan R.P."/>
            <person name="Burton J.N."/>
            <person name="Adey A."/>
            <person name="Kumar A."/>
            <person name="Qiu R."/>
            <person name="Shendure J."/>
            <person name="Hall B."/>
        </authorList>
    </citation>
    <scope>NUCLEOTIDE SEQUENCE [LARGE SCALE GENOMIC DNA]</scope>
    <source>
        <strain evidence="9">RSF 1966-606</strain>
    </source>
</reference>
<evidence type="ECO:0000256" key="2">
    <source>
        <dbReference type="ARBA" id="ARBA00022525"/>
    </source>
</evidence>
<dbReference type="PANTHER" id="PTHR32411">
    <property type="entry name" value="CYSTEINE-RICH REPEAT SECRETORY PROTEIN 38-RELATED"/>
    <property type="match status" value="1"/>
</dbReference>
<evidence type="ECO:0000313" key="10">
    <source>
        <dbReference type="Proteomes" id="UP000428333"/>
    </source>
</evidence>
<evidence type="ECO:0000259" key="8">
    <source>
        <dbReference type="PROSITE" id="PS51473"/>
    </source>
</evidence>
<keyword evidence="5" id="KW-0325">Glycoprotein</keyword>
<keyword evidence="3 7" id="KW-0732">Signal</keyword>
<feature type="chain" id="PRO_5025420159" description="Gnk2-homologous domain-containing protein" evidence="7">
    <location>
        <begin position="25"/>
        <end position="242"/>
    </location>
</feature>
<sequence length="242" mass="26661">MSSSQFTSPLYLLSFTLLLQITFGTNPLFHFCSSSGNFAANGPYEANLNKLMSYLFMTAPLTGFGSGSVGPSPDQANGLALCRGDVNTTDCRSCLAEAGSEIRTLCPNDEGAIIWYDECELKYSNLDFFGKIDNQNKFYMWNLKNVSDPIYFNKKTKELLRKLAGEAYGSPKMYAAGEMEIGEHKKLYGLVQCTRDLSCIDCKKCIDEAISELPSCCDGKEGGRVVGGSCNVRYEIYPFVNA</sequence>
<dbReference type="OrthoDB" id="696781at2759"/>
<organism evidence="9 10">
    <name type="scientific">Rhododendron williamsianum</name>
    <dbReference type="NCBI Taxonomy" id="262921"/>
    <lineage>
        <taxon>Eukaryota</taxon>
        <taxon>Viridiplantae</taxon>
        <taxon>Streptophyta</taxon>
        <taxon>Embryophyta</taxon>
        <taxon>Tracheophyta</taxon>
        <taxon>Spermatophyta</taxon>
        <taxon>Magnoliopsida</taxon>
        <taxon>eudicotyledons</taxon>
        <taxon>Gunneridae</taxon>
        <taxon>Pentapetalae</taxon>
        <taxon>asterids</taxon>
        <taxon>Ericales</taxon>
        <taxon>Ericaceae</taxon>
        <taxon>Ericoideae</taxon>
        <taxon>Rhodoreae</taxon>
        <taxon>Rhododendron</taxon>
    </lineage>
</organism>
<dbReference type="PROSITE" id="PS51473">
    <property type="entry name" value="GNK2"/>
    <property type="match status" value="2"/>
</dbReference>
<dbReference type="EMBL" id="QEFC01002312">
    <property type="protein sequence ID" value="KAE9453089.1"/>
    <property type="molecule type" value="Genomic_DNA"/>
</dbReference>
<accession>A0A6A4LCM8</accession>
<evidence type="ECO:0000256" key="7">
    <source>
        <dbReference type="SAM" id="SignalP"/>
    </source>
</evidence>
<proteinExistence type="inferred from homology"/>
<dbReference type="Proteomes" id="UP000428333">
    <property type="component" value="Linkage Group LG09"/>
</dbReference>
<dbReference type="InterPro" id="IPR038408">
    <property type="entry name" value="GNK2_sf"/>
</dbReference>
<name>A0A6A4LCM8_9ERIC</name>
<dbReference type="PANTHER" id="PTHR32411:SF43">
    <property type="entry name" value="CYSTEINE-RICH REPEAT SECRETORY PROTEIN 38"/>
    <property type="match status" value="1"/>
</dbReference>
<dbReference type="InterPro" id="IPR002902">
    <property type="entry name" value="GNK2"/>
</dbReference>
<keyword evidence="2" id="KW-0964">Secreted</keyword>
<evidence type="ECO:0000256" key="1">
    <source>
        <dbReference type="ARBA" id="ARBA00004613"/>
    </source>
</evidence>
<dbReference type="Gene3D" id="3.30.430.20">
    <property type="entry name" value="Gnk2 domain, C-X8-C-X2-C motif"/>
    <property type="match status" value="2"/>
</dbReference>
<feature type="signal peptide" evidence="7">
    <location>
        <begin position="1"/>
        <end position="24"/>
    </location>
</feature>
<comment type="similarity">
    <text evidence="6">Belongs to the cysteine-rich repeat secretory protein family.</text>
</comment>
<evidence type="ECO:0000256" key="6">
    <source>
        <dbReference type="ARBA" id="ARBA00038515"/>
    </source>
</evidence>
<comment type="subcellular location">
    <subcellularLocation>
        <location evidence="1">Secreted</location>
    </subcellularLocation>
</comment>
<dbReference type="GO" id="GO:0005576">
    <property type="term" value="C:extracellular region"/>
    <property type="evidence" value="ECO:0007669"/>
    <property type="project" value="UniProtKB-SubCell"/>
</dbReference>
<keyword evidence="10" id="KW-1185">Reference proteome</keyword>
<evidence type="ECO:0000313" key="9">
    <source>
        <dbReference type="EMBL" id="KAE9453089.1"/>
    </source>
</evidence>
<protein>
    <recommendedName>
        <fullName evidence="8">Gnk2-homologous domain-containing protein</fullName>
    </recommendedName>
</protein>
<dbReference type="FunFam" id="3.30.430.20:FF:000009">
    <property type="entry name" value="Cysteine-rich receptor-like protein kinase 28"/>
    <property type="match status" value="1"/>
</dbReference>
<feature type="domain" description="Gnk2-homologous" evidence="8">
    <location>
        <begin position="26"/>
        <end position="128"/>
    </location>
</feature>
<evidence type="ECO:0000256" key="3">
    <source>
        <dbReference type="ARBA" id="ARBA00022729"/>
    </source>
</evidence>
<feature type="domain" description="Gnk2-homologous" evidence="8">
    <location>
        <begin position="134"/>
        <end position="239"/>
    </location>
</feature>
<gene>
    <name evidence="9" type="ORF">C3L33_15004</name>
</gene>
<evidence type="ECO:0000256" key="4">
    <source>
        <dbReference type="ARBA" id="ARBA00022737"/>
    </source>
</evidence>
<dbReference type="InterPro" id="IPR050581">
    <property type="entry name" value="CRR_secretory_protein"/>
</dbReference>
<feature type="non-terminal residue" evidence="9">
    <location>
        <position position="1"/>
    </location>
</feature>
<dbReference type="FunFam" id="3.30.430.20:FF:000002">
    <property type="entry name" value="Cysteine-rich receptor-like protein kinase 10"/>
    <property type="match status" value="1"/>
</dbReference>